<dbReference type="OrthoDB" id="5979581at2759"/>
<keyword evidence="6" id="KW-0808">Transferase</keyword>
<evidence type="ECO:0000256" key="2">
    <source>
        <dbReference type="ARBA" id="ARBA00022840"/>
    </source>
</evidence>
<keyword evidence="4" id="KW-0723">Serine/threonine-protein kinase</keyword>
<evidence type="ECO:0000256" key="1">
    <source>
        <dbReference type="ARBA" id="ARBA00022741"/>
    </source>
</evidence>
<evidence type="ECO:0000256" key="4">
    <source>
        <dbReference type="RuleBase" id="RU000304"/>
    </source>
</evidence>
<evidence type="ECO:0000259" key="5">
    <source>
        <dbReference type="PROSITE" id="PS50011"/>
    </source>
</evidence>
<dbReference type="PROSITE" id="PS00108">
    <property type="entry name" value="PROTEIN_KINASE_ST"/>
    <property type="match status" value="1"/>
</dbReference>
<keyword evidence="1 3" id="KW-0547">Nucleotide-binding</keyword>
<dbReference type="Gene3D" id="1.10.510.10">
    <property type="entry name" value="Transferase(Phosphotransferase) domain 1"/>
    <property type="match status" value="1"/>
</dbReference>
<dbReference type="Proteomes" id="UP000324800">
    <property type="component" value="Unassembled WGS sequence"/>
</dbReference>
<dbReference type="SUPFAM" id="SSF56112">
    <property type="entry name" value="Protein kinase-like (PK-like)"/>
    <property type="match status" value="1"/>
</dbReference>
<dbReference type="PROSITE" id="PS00107">
    <property type="entry name" value="PROTEIN_KINASE_ATP"/>
    <property type="match status" value="1"/>
</dbReference>
<protein>
    <submittedName>
        <fullName evidence="6">Putative serine:threonine protein kinase ULK2</fullName>
    </submittedName>
</protein>
<dbReference type="GO" id="GO:0005524">
    <property type="term" value="F:ATP binding"/>
    <property type="evidence" value="ECO:0007669"/>
    <property type="project" value="UniProtKB-UniRule"/>
</dbReference>
<dbReference type="Pfam" id="PF00069">
    <property type="entry name" value="Pkinase"/>
    <property type="match status" value="1"/>
</dbReference>
<proteinExistence type="inferred from homology"/>
<dbReference type="InterPro" id="IPR045269">
    <property type="entry name" value="Atg1-like"/>
</dbReference>
<keyword evidence="2 3" id="KW-0067">ATP-binding</keyword>
<feature type="binding site" evidence="3">
    <location>
        <position position="45"/>
    </location>
    <ligand>
        <name>ATP</name>
        <dbReference type="ChEBI" id="CHEBI:30616"/>
    </ligand>
</feature>
<comment type="similarity">
    <text evidence="4">Belongs to the protein kinase superfamily.</text>
</comment>
<dbReference type="PANTHER" id="PTHR24348">
    <property type="entry name" value="SERINE/THREONINE-PROTEIN KINASE UNC-51-RELATED"/>
    <property type="match status" value="1"/>
</dbReference>
<dbReference type="PANTHER" id="PTHR24348:SF68">
    <property type="entry name" value="SERINE_THREONINE-PROTEIN KINASE ATG1C"/>
    <property type="match status" value="1"/>
</dbReference>
<dbReference type="AlphaFoldDB" id="A0A5J4W4P8"/>
<evidence type="ECO:0000256" key="3">
    <source>
        <dbReference type="PROSITE-ProRule" id="PRU10141"/>
    </source>
</evidence>
<evidence type="ECO:0000313" key="7">
    <source>
        <dbReference type="Proteomes" id="UP000324800"/>
    </source>
</evidence>
<sequence>MFEPPEYPVLRQFHLQPVQLLGHGAYGKVYLVQDATRGNQILAAKVLPIRNFNRREWDTANEMRLQCKNLDYLTQIYQMYQSQSDVIIVMEFVNMSGLDAFEKKNGACGLPLTIVRKMMWQILEGIYEMHNVKMIHRDLKDENILMNWSLNVLDNTSPTGFRYASNEQEDMNCEVSMKITDFGLARRLEDNQMAQTHCGTPLNMAPEVLDDQRAFDAKADIWSAGIVFYQLCTSKFPFPAKSIPEMKNMVQRPFHSVKMHPQQQQLPNIQQQYIQLNDLLQKMLCIYPQQRINALAALYHGFFTDEAVNNGRMTLEKYDWKYANEILQI</sequence>
<name>A0A5J4W4P8_9EUKA</name>
<feature type="domain" description="Protein kinase" evidence="5">
    <location>
        <begin position="15"/>
        <end position="303"/>
    </location>
</feature>
<dbReference type="Gene3D" id="3.30.200.20">
    <property type="entry name" value="Phosphorylase Kinase, domain 1"/>
    <property type="match status" value="1"/>
</dbReference>
<dbReference type="SMART" id="SM00220">
    <property type="entry name" value="S_TKc"/>
    <property type="match status" value="1"/>
</dbReference>
<organism evidence="6 7">
    <name type="scientific">Streblomastix strix</name>
    <dbReference type="NCBI Taxonomy" id="222440"/>
    <lineage>
        <taxon>Eukaryota</taxon>
        <taxon>Metamonada</taxon>
        <taxon>Preaxostyla</taxon>
        <taxon>Oxymonadida</taxon>
        <taxon>Streblomastigidae</taxon>
        <taxon>Streblomastix</taxon>
    </lineage>
</organism>
<accession>A0A5J4W4P8</accession>
<dbReference type="EMBL" id="SNRW01003554">
    <property type="protein sequence ID" value="KAA6389523.1"/>
    <property type="molecule type" value="Genomic_DNA"/>
</dbReference>
<keyword evidence="6" id="KW-0418">Kinase</keyword>
<dbReference type="InterPro" id="IPR000719">
    <property type="entry name" value="Prot_kinase_dom"/>
</dbReference>
<dbReference type="InterPro" id="IPR011009">
    <property type="entry name" value="Kinase-like_dom_sf"/>
</dbReference>
<comment type="caution">
    <text evidence="6">The sequence shown here is derived from an EMBL/GenBank/DDBJ whole genome shotgun (WGS) entry which is preliminary data.</text>
</comment>
<dbReference type="GO" id="GO:0004674">
    <property type="term" value="F:protein serine/threonine kinase activity"/>
    <property type="evidence" value="ECO:0007669"/>
    <property type="project" value="UniProtKB-KW"/>
</dbReference>
<dbReference type="InterPro" id="IPR008271">
    <property type="entry name" value="Ser/Thr_kinase_AS"/>
</dbReference>
<evidence type="ECO:0000313" key="6">
    <source>
        <dbReference type="EMBL" id="KAA6389523.1"/>
    </source>
</evidence>
<dbReference type="PROSITE" id="PS50011">
    <property type="entry name" value="PROTEIN_KINASE_DOM"/>
    <property type="match status" value="1"/>
</dbReference>
<dbReference type="GO" id="GO:0005737">
    <property type="term" value="C:cytoplasm"/>
    <property type="evidence" value="ECO:0007669"/>
    <property type="project" value="TreeGrafter"/>
</dbReference>
<dbReference type="GO" id="GO:0010506">
    <property type="term" value="P:regulation of autophagy"/>
    <property type="evidence" value="ECO:0007669"/>
    <property type="project" value="InterPro"/>
</dbReference>
<gene>
    <name evidence="6" type="ORF">EZS28_014951</name>
</gene>
<dbReference type="InterPro" id="IPR017441">
    <property type="entry name" value="Protein_kinase_ATP_BS"/>
</dbReference>
<reference evidence="6 7" key="1">
    <citation type="submission" date="2019-03" db="EMBL/GenBank/DDBJ databases">
        <title>Single cell metagenomics reveals metabolic interactions within the superorganism composed of flagellate Streblomastix strix and complex community of Bacteroidetes bacteria on its surface.</title>
        <authorList>
            <person name="Treitli S.C."/>
            <person name="Kolisko M."/>
            <person name="Husnik F."/>
            <person name="Keeling P."/>
            <person name="Hampl V."/>
        </authorList>
    </citation>
    <scope>NUCLEOTIDE SEQUENCE [LARGE SCALE GENOMIC DNA]</scope>
    <source>
        <strain evidence="6">ST1C</strain>
    </source>
</reference>